<dbReference type="EMBL" id="CP094534">
    <property type="protein sequence ID" value="UOE34060.1"/>
    <property type="molecule type" value="Genomic_DNA"/>
</dbReference>
<protein>
    <recommendedName>
        <fullName evidence="3">DUF4304 domain-containing protein</fullName>
    </recommendedName>
</protein>
<name>A0ABY4BBM6_9BACT</name>
<proteinExistence type="predicted"/>
<organism evidence="1 2">
    <name type="scientific">Hymenobacter monticola</name>
    <dbReference type="NCBI Taxonomy" id="1705399"/>
    <lineage>
        <taxon>Bacteria</taxon>
        <taxon>Pseudomonadati</taxon>
        <taxon>Bacteroidota</taxon>
        <taxon>Cytophagia</taxon>
        <taxon>Cytophagales</taxon>
        <taxon>Hymenobacteraceae</taxon>
        <taxon>Hymenobacter</taxon>
    </lineage>
</organism>
<evidence type="ECO:0000313" key="1">
    <source>
        <dbReference type="EMBL" id="UOE34060.1"/>
    </source>
</evidence>
<evidence type="ECO:0000313" key="2">
    <source>
        <dbReference type="Proteomes" id="UP000831390"/>
    </source>
</evidence>
<keyword evidence="2" id="KW-1185">Reference proteome</keyword>
<reference evidence="1 2" key="1">
    <citation type="submission" date="2022-03" db="EMBL/GenBank/DDBJ databases">
        <title>Hymenobactersp. isolated from the air.</title>
        <authorList>
            <person name="Won M."/>
            <person name="Kwon S.-W."/>
        </authorList>
    </citation>
    <scope>NUCLEOTIDE SEQUENCE [LARGE SCALE GENOMIC DNA]</scope>
    <source>
        <strain evidence="1 2">KACC 22596</strain>
    </source>
</reference>
<accession>A0ABY4BBM6</accession>
<evidence type="ECO:0008006" key="3">
    <source>
        <dbReference type="Google" id="ProtNLM"/>
    </source>
</evidence>
<sequence length="126" mass="14897">MFFNEIVKQILSPVLESRGFKVTREYKGKVEFSSSRTLFSSSYLEVNFSYDYSFTKDHGFYICCRTKEETIKCLEDHEIYKLLNLKGNAYEVLSEEEQNMKYARSLRDLLLEKGDILLNKKAFMNL</sequence>
<dbReference type="Proteomes" id="UP000831390">
    <property type="component" value="Chromosome"/>
</dbReference>
<gene>
    <name evidence="1" type="ORF">MTP16_00055</name>
</gene>
<dbReference type="RefSeq" id="WP_243514725.1">
    <property type="nucleotide sequence ID" value="NZ_CP094534.1"/>
</dbReference>